<organism evidence="1 2">
    <name type="scientific">Taxus chinensis</name>
    <name type="common">Chinese yew</name>
    <name type="synonym">Taxus wallichiana var. chinensis</name>
    <dbReference type="NCBI Taxonomy" id="29808"/>
    <lineage>
        <taxon>Eukaryota</taxon>
        <taxon>Viridiplantae</taxon>
        <taxon>Streptophyta</taxon>
        <taxon>Embryophyta</taxon>
        <taxon>Tracheophyta</taxon>
        <taxon>Spermatophyta</taxon>
        <taxon>Pinopsida</taxon>
        <taxon>Pinidae</taxon>
        <taxon>Conifers II</taxon>
        <taxon>Cupressales</taxon>
        <taxon>Taxaceae</taxon>
        <taxon>Taxus</taxon>
    </lineage>
</organism>
<feature type="non-terminal residue" evidence="1">
    <location>
        <position position="149"/>
    </location>
</feature>
<reference evidence="1 2" key="1">
    <citation type="journal article" date="2021" name="Nat. Plants">
        <title>The Taxus genome provides insights into paclitaxel biosynthesis.</title>
        <authorList>
            <person name="Xiong X."/>
            <person name="Gou J."/>
            <person name="Liao Q."/>
            <person name="Li Y."/>
            <person name="Zhou Q."/>
            <person name="Bi G."/>
            <person name="Li C."/>
            <person name="Du R."/>
            <person name="Wang X."/>
            <person name="Sun T."/>
            <person name="Guo L."/>
            <person name="Liang H."/>
            <person name="Lu P."/>
            <person name="Wu Y."/>
            <person name="Zhang Z."/>
            <person name="Ro D.K."/>
            <person name="Shang Y."/>
            <person name="Huang S."/>
            <person name="Yan J."/>
        </authorList>
    </citation>
    <scope>NUCLEOTIDE SEQUENCE [LARGE SCALE GENOMIC DNA]</scope>
    <source>
        <strain evidence="1">Ta-2019</strain>
    </source>
</reference>
<dbReference type="EMBL" id="JAHRHJ020000006">
    <property type="protein sequence ID" value="KAH9311688.1"/>
    <property type="molecule type" value="Genomic_DNA"/>
</dbReference>
<protein>
    <submittedName>
        <fullName evidence="1">Uncharacterized protein</fullName>
    </submittedName>
</protein>
<comment type="caution">
    <text evidence="1">The sequence shown here is derived from an EMBL/GenBank/DDBJ whole genome shotgun (WGS) entry which is preliminary data.</text>
</comment>
<dbReference type="Proteomes" id="UP000824469">
    <property type="component" value="Unassembled WGS sequence"/>
</dbReference>
<sequence length="149" mass="17136">MDENTEEDDVTLVVCLTKMKVGKGIDVEKDWEKFNRDSDLGEASASRKMDCVGDPNVFDEWSRKMLYLEGVLKAMEASSAGQRDSMMEIINISKKMVTDQVQTKHRVNKMENQVKVLLDRVEMMELGNKRRKFNLRISISEEEMDNGGH</sequence>
<dbReference type="AlphaFoldDB" id="A0AA38KZY2"/>
<evidence type="ECO:0000313" key="1">
    <source>
        <dbReference type="EMBL" id="KAH9311688.1"/>
    </source>
</evidence>
<keyword evidence="2" id="KW-1185">Reference proteome</keyword>
<name>A0AA38KZY2_TAXCH</name>
<proteinExistence type="predicted"/>
<gene>
    <name evidence="1" type="ORF">KI387_026723</name>
</gene>
<accession>A0AA38KZY2</accession>
<evidence type="ECO:0000313" key="2">
    <source>
        <dbReference type="Proteomes" id="UP000824469"/>
    </source>
</evidence>